<accession>A0AAD9WM31</accession>
<protein>
    <submittedName>
        <fullName evidence="1">Uncharacterized protein</fullName>
    </submittedName>
</protein>
<dbReference type="InterPro" id="IPR042771">
    <property type="entry name" value="GTF3C6-like"/>
</dbReference>
<evidence type="ECO:0000313" key="2">
    <source>
        <dbReference type="Proteomes" id="UP001280121"/>
    </source>
</evidence>
<evidence type="ECO:0000313" key="1">
    <source>
        <dbReference type="EMBL" id="KAK2635222.1"/>
    </source>
</evidence>
<gene>
    <name evidence="1" type="ORF">Ddye_030014</name>
</gene>
<organism evidence="1 2">
    <name type="scientific">Dipteronia dyeriana</name>
    <dbReference type="NCBI Taxonomy" id="168575"/>
    <lineage>
        <taxon>Eukaryota</taxon>
        <taxon>Viridiplantae</taxon>
        <taxon>Streptophyta</taxon>
        <taxon>Embryophyta</taxon>
        <taxon>Tracheophyta</taxon>
        <taxon>Spermatophyta</taxon>
        <taxon>Magnoliopsida</taxon>
        <taxon>eudicotyledons</taxon>
        <taxon>Gunneridae</taxon>
        <taxon>Pentapetalae</taxon>
        <taxon>rosids</taxon>
        <taxon>malvids</taxon>
        <taxon>Sapindales</taxon>
        <taxon>Sapindaceae</taxon>
        <taxon>Hippocastanoideae</taxon>
        <taxon>Acereae</taxon>
        <taxon>Dipteronia</taxon>
    </lineage>
</organism>
<name>A0AAD9WM31_9ROSI</name>
<comment type="caution">
    <text evidence="1">The sequence shown here is derived from an EMBL/GenBank/DDBJ whole genome shotgun (WGS) entry which is preliminary data.</text>
</comment>
<reference evidence="1" key="1">
    <citation type="journal article" date="2023" name="Plant J.">
        <title>Genome sequences and population genomics provide insights into the demographic history, inbreeding, and mutation load of two 'living fossil' tree species of Dipteronia.</title>
        <authorList>
            <person name="Feng Y."/>
            <person name="Comes H.P."/>
            <person name="Chen J."/>
            <person name="Zhu S."/>
            <person name="Lu R."/>
            <person name="Zhang X."/>
            <person name="Li P."/>
            <person name="Qiu J."/>
            <person name="Olsen K.M."/>
            <person name="Qiu Y."/>
        </authorList>
    </citation>
    <scope>NUCLEOTIDE SEQUENCE</scope>
    <source>
        <strain evidence="1">KIB01</strain>
    </source>
</reference>
<proteinExistence type="predicted"/>
<dbReference type="GO" id="GO:0006383">
    <property type="term" value="P:transcription by RNA polymerase III"/>
    <property type="evidence" value="ECO:0007669"/>
    <property type="project" value="InterPro"/>
</dbReference>
<dbReference type="GO" id="GO:0000127">
    <property type="term" value="C:transcription factor TFIIIC complex"/>
    <property type="evidence" value="ECO:0007669"/>
    <property type="project" value="TreeGrafter"/>
</dbReference>
<dbReference type="AlphaFoldDB" id="A0AAD9WM31"/>
<dbReference type="PANTHER" id="PTHR21860">
    <property type="entry name" value="TRANSCRIPTION INITIATION FACTOR IIIC TFIIIC , POLYPEPTIDE 6-RELATED"/>
    <property type="match status" value="1"/>
</dbReference>
<dbReference type="PANTHER" id="PTHR21860:SF2">
    <property type="entry name" value="GENERAL TRANSCRIPTION FACTOR 3C POLYPEPTIDE 6"/>
    <property type="match status" value="1"/>
</dbReference>
<dbReference type="Proteomes" id="UP001280121">
    <property type="component" value="Unassembled WGS sequence"/>
</dbReference>
<sequence>MSIYEVLSNWAGSNGPGSYPHDVTRVYTRPFHYQTRSSYHISALSVSSLSPLMTHPVFCFQYLPAKLLTIRCARIQPLNPIQGLAFNKWSQLTTHNSYVWELRDSYLVLIVMEANKMHPELEEDEEDFVLLNLDVLYRQFDIPPNVPYTLTDLDTLNPILIIDRKFKLVSRWLAKFWIKTLSYLSNLVKFFEITIVIRGLCLQKIVLYFIVKYKQI</sequence>
<keyword evidence="2" id="KW-1185">Reference proteome</keyword>
<dbReference type="EMBL" id="JANJYI010000009">
    <property type="protein sequence ID" value="KAK2635222.1"/>
    <property type="molecule type" value="Genomic_DNA"/>
</dbReference>